<feature type="domain" description="Domain X" evidence="8">
    <location>
        <begin position="353"/>
        <end position="468"/>
    </location>
</feature>
<keyword evidence="2 7" id="KW-0934">Plastid</keyword>
<reference evidence="10" key="1">
    <citation type="journal article" date="2020" name="Ind. Crops Prod.">
        <title>Phylogenetic analysis based on chloroplast genome uncover evolutionary relationship of all the nine species and six cultivars of tree peony.</title>
        <authorList>
            <person name="Guo L."/>
            <person name="Guo S."/>
            <person name="Xu J."/>
            <person name="He L."/>
            <person name="Carlson J.E."/>
            <person name="Hou X."/>
        </authorList>
    </citation>
    <scope>NUCLEOTIDE SEQUENCE</scope>
</reference>
<protein>
    <recommendedName>
        <fullName evidence="6">Maturase K</fullName>
    </recommendedName>
    <alternativeName>
        <fullName evidence="6">Intron maturase</fullName>
    </alternativeName>
</protein>
<keyword evidence="3 6" id="KW-0507">mRNA processing</keyword>
<dbReference type="HAMAP" id="MF_01390">
    <property type="entry name" value="MatK"/>
    <property type="match status" value="1"/>
</dbReference>
<evidence type="ECO:0000256" key="1">
    <source>
        <dbReference type="ARBA" id="ARBA00006621"/>
    </source>
</evidence>
<dbReference type="Pfam" id="PF01824">
    <property type="entry name" value="MatK_N"/>
    <property type="match status" value="1"/>
</dbReference>
<evidence type="ECO:0000256" key="5">
    <source>
        <dbReference type="ARBA" id="ARBA00022884"/>
    </source>
</evidence>
<sequence length="496" mass="58573">MEKSQGYLELDKSWRHDFLYPLIFQEYIYALAHEQGLNRSILLENTDHDNKYSSLIVKRLITRMQQQNHFLIFDNDSNKNPFWKHNNNLYSQTISEGFVIIVEIPFSPRFVDSLEEKKKILKSNNLRSIHSIFPFLEDKFLHLNFVSNILIPYPIHLEIVVQSLRYRVKDASSLHLLRFFLFTLNKSISSFSKRNPQLFLFLYNSHVYEYESTFLFFRNKTSHLRSTSSGAFLERIFFYGKIKHLIEVFANYFQAILWLFKDPFMHYVRYQGKSILASKRTSLRMNKWKYYLINFWQCQFYVWSQPGRVSINQLSNHSLDFLGYLSSVRLNSLAVRSQMLENSFLTDNAIKKFDIIVLLIPLIGSLAKAKFCNVLGHPLSKPARADSSDSDIIERFVRICRNLSHYHSGSSKKKSLYRIKYILRLSCARTLARKHKTAVRSFLKRLGSELLEEFLTEDGQVISLIFPRTSSTSWRLYRGGIWYLDITCINDLANHE</sequence>
<gene>
    <name evidence="6 10" type="primary">matK</name>
</gene>
<evidence type="ECO:0000256" key="7">
    <source>
        <dbReference type="RuleBase" id="RU004226"/>
    </source>
</evidence>
<comment type="subcellular location">
    <subcellularLocation>
        <location evidence="6">Plastid</location>
        <location evidence="6">Chloroplast</location>
    </subcellularLocation>
</comment>
<dbReference type="GO" id="GO:0008033">
    <property type="term" value="P:tRNA processing"/>
    <property type="evidence" value="ECO:0007669"/>
    <property type="project" value="UniProtKB-KW"/>
</dbReference>
<dbReference type="GeneID" id="58917156"/>
<dbReference type="InterPro" id="IPR024937">
    <property type="entry name" value="Domain_X"/>
</dbReference>
<keyword evidence="4 6" id="KW-0819">tRNA processing</keyword>
<dbReference type="Pfam" id="PF01348">
    <property type="entry name" value="Intron_maturas2"/>
    <property type="match status" value="1"/>
</dbReference>
<accession>A0A7D7FDS9</accession>
<name>A0A7D7FDS9_9MAGN</name>
<proteinExistence type="inferred from homology"/>
<evidence type="ECO:0000259" key="8">
    <source>
        <dbReference type="Pfam" id="PF01348"/>
    </source>
</evidence>
<dbReference type="GO" id="GO:0008380">
    <property type="term" value="P:RNA splicing"/>
    <property type="evidence" value="ECO:0007669"/>
    <property type="project" value="UniProtKB-UniRule"/>
</dbReference>
<dbReference type="PANTHER" id="PTHR34811">
    <property type="entry name" value="MATURASE K"/>
    <property type="match status" value="1"/>
</dbReference>
<dbReference type="GO" id="GO:0003723">
    <property type="term" value="F:RNA binding"/>
    <property type="evidence" value="ECO:0007669"/>
    <property type="project" value="UniProtKB-KW"/>
</dbReference>
<keyword evidence="7 10" id="KW-0150">Chloroplast</keyword>
<dbReference type="GO" id="GO:0006397">
    <property type="term" value="P:mRNA processing"/>
    <property type="evidence" value="ECO:0007669"/>
    <property type="project" value="UniProtKB-KW"/>
</dbReference>
<evidence type="ECO:0000313" key="10">
    <source>
        <dbReference type="EMBL" id="QMQ92208.1"/>
    </source>
</evidence>
<evidence type="ECO:0000256" key="2">
    <source>
        <dbReference type="ARBA" id="ARBA00022640"/>
    </source>
</evidence>
<evidence type="ECO:0000256" key="4">
    <source>
        <dbReference type="ARBA" id="ARBA00022694"/>
    </source>
</evidence>
<feature type="domain" description="Maturase MatK N-terminal" evidence="9">
    <location>
        <begin position="1"/>
        <end position="323"/>
    </location>
</feature>
<comment type="function">
    <text evidence="6 7">Usually encoded in the trnK tRNA gene intron. Probably assists in splicing its own and other chloroplast group II introns.</text>
</comment>
<evidence type="ECO:0000259" key="9">
    <source>
        <dbReference type="Pfam" id="PF01824"/>
    </source>
</evidence>
<evidence type="ECO:0000256" key="3">
    <source>
        <dbReference type="ARBA" id="ARBA00022664"/>
    </source>
</evidence>
<comment type="similarity">
    <text evidence="1 6">Belongs to the intron maturase 2 family. MatK subfamily.</text>
</comment>
<dbReference type="AlphaFoldDB" id="A0A7D7FDS9"/>
<dbReference type="InterPro" id="IPR002866">
    <property type="entry name" value="Maturase_MatK"/>
</dbReference>
<dbReference type="RefSeq" id="YP_009919378.1">
    <property type="nucleotide sequence ID" value="NC_050332.1"/>
</dbReference>
<dbReference type="EMBL" id="MK701991">
    <property type="protein sequence ID" value="QMQ92208.1"/>
    <property type="molecule type" value="Genomic_DNA"/>
</dbReference>
<keyword evidence="5 6" id="KW-0694">RNA-binding</keyword>
<organism evidence="10">
    <name type="scientific">Paeonia potaninii</name>
    <dbReference type="NCBI Taxonomy" id="2759220"/>
    <lineage>
        <taxon>Eukaryota</taxon>
        <taxon>Viridiplantae</taxon>
        <taxon>Streptophyta</taxon>
        <taxon>Embryophyta</taxon>
        <taxon>Tracheophyta</taxon>
        <taxon>Spermatophyta</taxon>
        <taxon>Magnoliopsida</taxon>
        <taxon>eudicotyledons</taxon>
        <taxon>Gunneridae</taxon>
        <taxon>Pentapetalae</taxon>
        <taxon>Saxifragales</taxon>
        <taxon>Paeoniaceae</taxon>
        <taxon>Paeonia</taxon>
    </lineage>
</organism>
<dbReference type="GO" id="GO:0009507">
    <property type="term" value="C:chloroplast"/>
    <property type="evidence" value="ECO:0007669"/>
    <property type="project" value="UniProtKB-SubCell"/>
</dbReference>
<evidence type="ECO:0000256" key="6">
    <source>
        <dbReference type="HAMAP-Rule" id="MF_01390"/>
    </source>
</evidence>
<dbReference type="PANTHER" id="PTHR34811:SF1">
    <property type="entry name" value="MATURASE K"/>
    <property type="match status" value="1"/>
</dbReference>
<dbReference type="InterPro" id="IPR024942">
    <property type="entry name" value="Maturase_MatK_N"/>
</dbReference>
<geneLocation type="chloroplast" evidence="10"/>